<feature type="transmembrane region" description="Helical" evidence="1">
    <location>
        <begin position="78"/>
        <end position="99"/>
    </location>
</feature>
<keyword evidence="3" id="KW-1185">Reference proteome</keyword>
<dbReference type="InParanoid" id="D8LPB7"/>
<feature type="transmembrane region" description="Helical" evidence="1">
    <location>
        <begin position="47"/>
        <end position="66"/>
    </location>
</feature>
<evidence type="ECO:0000256" key="1">
    <source>
        <dbReference type="SAM" id="Phobius"/>
    </source>
</evidence>
<dbReference type="EMBL" id="FN648730">
    <property type="protein sequence ID" value="CBN80388.1"/>
    <property type="molecule type" value="Genomic_DNA"/>
</dbReference>
<protein>
    <submittedName>
        <fullName evidence="2">EsV-1-86</fullName>
    </submittedName>
</protein>
<accession>D8LPB7</accession>
<keyword evidence="1" id="KW-0472">Membrane</keyword>
<evidence type="ECO:0000313" key="3">
    <source>
        <dbReference type="Proteomes" id="UP000002630"/>
    </source>
</evidence>
<sequence length="146" mass="16010">MFEIKYMFVIQPRSMSVVANYVAPPLLIVPSLLVLYQSRPSIAGTSAFLKGSLALTASIALQIRFIRRCALGGRASNLQGVFAMVYPVFVVLSMMLSLIHLKTGGGPSKLGVAVGSPVYQYRISDVVDRVRKIVGKRTTSDDFRER</sequence>
<feature type="transmembrane region" description="Helical" evidence="1">
    <location>
        <begin position="15"/>
        <end position="35"/>
    </location>
</feature>
<gene>
    <name evidence="2" type="ORF">Esi_0052_0233</name>
</gene>
<name>D8LPB7_ECTSI</name>
<keyword evidence="1" id="KW-0812">Transmembrane</keyword>
<reference evidence="2 3" key="1">
    <citation type="journal article" date="2010" name="Nature">
        <title>The Ectocarpus genome and the independent evolution of multicellularity in brown algae.</title>
        <authorList>
            <person name="Cock J.M."/>
            <person name="Sterck L."/>
            <person name="Rouze P."/>
            <person name="Scornet D."/>
            <person name="Allen A.E."/>
            <person name="Amoutzias G."/>
            <person name="Anthouard V."/>
            <person name="Artiguenave F."/>
            <person name="Aury J.M."/>
            <person name="Badger J.H."/>
            <person name="Beszteri B."/>
            <person name="Billiau K."/>
            <person name="Bonnet E."/>
            <person name="Bothwell J.H."/>
            <person name="Bowler C."/>
            <person name="Boyen C."/>
            <person name="Brownlee C."/>
            <person name="Carrano C.J."/>
            <person name="Charrier B."/>
            <person name="Cho G.Y."/>
            <person name="Coelho S.M."/>
            <person name="Collen J."/>
            <person name="Corre E."/>
            <person name="Da Silva C."/>
            <person name="Delage L."/>
            <person name="Delaroque N."/>
            <person name="Dittami S.M."/>
            <person name="Doulbeau S."/>
            <person name="Elias M."/>
            <person name="Farnham G."/>
            <person name="Gachon C.M."/>
            <person name="Gschloessl B."/>
            <person name="Heesch S."/>
            <person name="Jabbari K."/>
            <person name="Jubin C."/>
            <person name="Kawai H."/>
            <person name="Kimura K."/>
            <person name="Kloareg B."/>
            <person name="Kupper F.C."/>
            <person name="Lang D."/>
            <person name="Le Bail A."/>
            <person name="Leblanc C."/>
            <person name="Lerouge P."/>
            <person name="Lohr M."/>
            <person name="Lopez P.J."/>
            <person name="Martens C."/>
            <person name="Maumus F."/>
            <person name="Michel G."/>
            <person name="Miranda-Saavedra D."/>
            <person name="Morales J."/>
            <person name="Moreau H."/>
            <person name="Motomura T."/>
            <person name="Nagasato C."/>
            <person name="Napoli C.A."/>
            <person name="Nelson D.R."/>
            <person name="Nyvall-Collen P."/>
            <person name="Peters A.F."/>
            <person name="Pommier C."/>
            <person name="Potin P."/>
            <person name="Poulain J."/>
            <person name="Quesneville H."/>
            <person name="Read B."/>
            <person name="Rensing S.A."/>
            <person name="Ritter A."/>
            <person name="Rousvoal S."/>
            <person name="Samanta M."/>
            <person name="Samson G."/>
            <person name="Schroeder D.C."/>
            <person name="Segurens B."/>
            <person name="Strittmatter M."/>
            <person name="Tonon T."/>
            <person name="Tregear J.W."/>
            <person name="Valentin K."/>
            <person name="von Dassow P."/>
            <person name="Yamagishi T."/>
            <person name="Van de Peer Y."/>
            <person name="Wincker P."/>
        </authorList>
    </citation>
    <scope>NUCLEOTIDE SEQUENCE [LARGE SCALE GENOMIC DNA]</scope>
    <source>
        <strain evidence="3">Ec32 / CCAP1310/4</strain>
    </source>
</reference>
<proteinExistence type="predicted"/>
<organism evidence="2 3">
    <name type="scientific">Ectocarpus siliculosus</name>
    <name type="common">Brown alga</name>
    <name type="synonym">Conferva siliculosa</name>
    <dbReference type="NCBI Taxonomy" id="2880"/>
    <lineage>
        <taxon>Eukaryota</taxon>
        <taxon>Sar</taxon>
        <taxon>Stramenopiles</taxon>
        <taxon>Ochrophyta</taxon>
        <taxon>PX clade</taxon>
        <taxon>Phaeophyceae</taxon>
        <taxon>Ectocarpales</taxon>
        <taxon>Ectocarpaceae</taxon>
        <taxon>Ectocarpus</taxon>
    </lineage>
</organism>
<dbReference type="EMBL" id="FN649741">
    <property type="protein sequence ID" value="CBN80388.1"/>
    <property type="molecule type" value="Genomic_DNA"/>
</dbReference>
<dbReference type="AlphaFoldDB" id="D8LPB7"/>
<keyword evidence="1" id="KW-1133">Transmembrane helix</keyword>
<dbReference type="Proteomes" id="UP000002630">
    <property type="component" value="Linkage Group LG16"/>
</dbReference>
<evidence type="ECO:0000313" key="2">
    <source>
        <dbReference type="EMBL" id="CBN80388.1"/>
    </source>
</evidence>